<reference evidence="3 4" key="1">
    <citation type="submission" date="2018-06" db="EMBL/GenBank/DDBJ databases">
        <authorList>
            <consortium name="Pathogen Informatics"/>
            <person name="Doyle S."/>
        </authorList>
    </citation>
    <scope>NUCLEOTIDE SEQUENCE [LARGE SCALE GENOMIC DNA]</scope>
    <source>
        <strain evidence="3 4">NCTC13316</strain>
    </source>
</reference>
<dbReference type="PANTHER" id="PTHR46499">
    <property type="entry name" value="QUEUINE TRNA-RIBOSYLTRANSFERASE"/>
    <property type="match status" value="1"/>
</dbReference>
<dbReference type="Pfam" id="PF01702">
    <property type="entry name" value="TGT"/>
    <property type="match status" value="1"/>
</dbReference>
<accession>A0A378JKW9</accession>
<keyword evidence="4" id="KW-1185">Reference proteome</keyword>
<dbReference type="PANTHER" id="PTHR46499:SF1">
    <property type="entry name" value="QUEUINE TRNA-RIBOSYLTRANSFERASE"/>
    <property type="match status" value="1"/>
</dbReference>
<dbReference type="GO" id="GO:0002099">
    <property type="term" value="P:tRNA wobble guanine modification"/>
    <property type="evidence" value="ECO:0007669"/>
    <property type="project" value="TreeGrafter"/>
</dbReference>
<dbReference type="InterPro" id="IPR036511">
    <property type="entry name" value="TGT-like_sf"/>
</dbReference>
<keyword evidence="3" id="KW-0328">Glycosyltransferase</keyword>
<feature type="domain" description="tRNA-guanine(15) transglycosylase-like" evidence="2">
    <location>
        <begin position="165"/>
        <end position="272"/>
    </location>
</feature>
<evidence type="ECO:0000313" key="3">
    <source>
        <dbReference type="EMBL" id="STX51885.1"/>
    </source>
</evidence>
<keyword evidence="1" id="KW-0819">tRNA processing</keyword>
<dbReference type="GO" id="GO:0005737">
    <property type="term" value="C:cytoplasm"/>
    <property type="evidence" value="ECO:0007669"/>
    <property type="project" value="TreeGrafter"/>
</dbReference>
<dbReference type="InterPro" id="IPR050076">
    <property type="entry name" value="ArchSynthase1/Queuine_TRR"/>
</dbReference>
<sequence length="277" mass="32145">MQENAVSHYIPLLSSQAGSCLTFANWQNAGAKIVAYQLDELLVKPGLPVLQKLTHLQDYLAWSGDLVLNALLKPVNAKGVYEIRSSYDGQLVQISVLELSSLIKTLKPNKVLLPLGSAPYFKQFWQPLLAEIELYLHFEEAKDDITTTGYYYSFTEQPFDYLYKNLPKFNKLYLIGAFQLHEMQLLLQNNYSVQSNLPAEDGMQGVFYDEKEKFNILEQTFEQDYQTLKHNCQCETCNRQLTRAYLHHLLQHTPLLAQRYLIQHNVYYCQNYLINQN</sequence>
<keyword evidence="3" id="KW-0808">Transferase</keyword>
<organism evidence="3 4">
    <name type="scientific">Legionella busanensis</name>
    <dbReference type="NCBI Taxonomy" id="190655"/>
    <lineage>
        <taxon>Bacteria</taxon>
        <taxon>Pseudomonadati</taxon>
        <taxon>Pseudomonadota</taxon>
        <taxon>Gammaproteobacteria</taxon>
        <taxon>Legionellales</taxon>
        <taxon>Legionellaceae</taxon>
        <taxon>Legionella</taxon>
    </lineage>
</organism>
<dbReference type="AlphaFoldDB" id="A0A378JKW9"/>
<protein>
    <submittedName>
        <fullName evidence="3">Queuine tRNA-ribosyltransferase</fullName>
        <ecNumber evidence="3">2.4.2.29</ecNumber>
    </submittedName>
</protein>
<dbReference type="GO" id="GO:0016757">
    <property type="term" value="F:glycosyltransferase activity"/>
    <property type="evidence" value="ECO:0007669"/>
    <property type="project" value="UniProtKB-KW"/>
</dbReference>
<dbReference type="OrthoDB" id="5647128at2"/>
<dbReference type="EMBL" id="UGOD01000001">
    <property type="protein sequence ID" value="STX51885.1"/>
    <property type="molecule type" value="Genomic_DNA"/>
</dbReference>
<dbReference type="Gene3D" id="3.20.20.105">
    <property type="entry name" value="Queuine tRNA-ribosyltransferase-like"/>
    <property type="match status" value="1"/>
</dbReference>
<gene>
    <name evidence="3" type="primary">tgt_1</name>
    <name evidence="3" type="ORF">NCTC13316_01985</name>
</gene>
<dbReference type="EC" id="2.4.2.29" evidence="3"/>
<proteinExistence type="predicted"/>
<evidence type="ECO:0000256" key="1">
    <source>
        <dbReference type="ARBA" id="ARBA00022694"/>
    </source>
</evidence>
<evidence type="ECO:0000313" key="4">
    <source>
        <dbReference type="Proteomes" id="UP000254794"/>
    </source>
</evidence>
<dbReference type="SUPFAM" id="SSF51713">
    <property type="entry name" value="tRNA-guanine transglycosylase"/>
    <property type="match status" value="1"/>
</dbReference>
<evidence type="ECO:0000259" key="2">
    <source>
        <dbReference type="Pfam" id="PF01702"/>
    </source>
</evidence>
<name>A0A378JKW9_9GAMM</name>
<dbReference type="RefSeq" id="WP_160116190.1">
    <property type="nucleotide sequence ID" value="NZ_CAAAHP010000002.1"/>
</dbReference>
<dbReference type="Proteomes" id="UP000254794">
    <property type="component" value="Unassembled WGS sequence"/>
</dbReference>
<dbReference type="InterPro" id="IPR002616">
    <property type="entry name" value="tRNA_ribo_trans-like"/>
</dbReference>